<dbReference type="RefSeq" id="XP_025597552.1">
    <property type="nucleotide sequence ID" value="XM_025745309.1"/>
</dbReference>
<feature type="coiled-coil region" evidence="1">
    <location>
        <begin position="106"/>
        <end position="140"/>
    </location>
</feature>
<sequence>MANLRARACSAVGDEAPPPSPPLSPSPSSRTYAMTPHGISEFVPLHAAEPERTSRLRRAAHQLSVYSTPVGAFSDCTPSGKWSPLHEHLAAILPPPRPQTGTAAAVADAQAKAARLALEKARLEEEEKREEAEVEQLLRRSSIDEDELLCGTAEPPVKIETTSMETPRTPVKTRPRPRPRASPYLLSRIVPVSSEVRTDMAHLTVMPDQSLHLQRSK</sequence>
<gene>
    <name evidence="3" type="ORF">FA09DRAFT_361107</name>
</gene>
<protein>
    <submittedName>
        <fullName evidence="3">Uncharacterized protein</fullName>
    </submittedName>
</protein>
<evidence type="ECO:0000313" key="3">
    <source>
        <dbReference type="EMBL" id="PWN97273.1"/>
    </source>
</evidence>
<feature type="region of interest" description="Disordered" evidence="2">
    <location>
        <begin position="159"/>
        <end position="185"/>
    </location>
</feature>
<feature type="region of interest" description="Disordered" evidence="2">
    <location>
        <begin position="1"/>
        <end position="34"/>
    </location>
</feature>
<dbReference type="EMBL" id="KZ819295">
    <property type="protein sequence ID" value="PWN97273.1"/>
    <property type="molecule type" value="Genomic_DNA"/>
</dbReference>
<keyword evidence="4" id="KW-1185">Reference proteome</keyword>
<name>A0A316ZAP6_9BASI</name>
<feature type="compositionally biased region" description="Pro residues" evidence="2">
    <location>
        <begin position="16"/>
        <end position="25"/>
    </location>
</feature>
<keyword evidence="1" id="KW-0175">Coiled coil</keyword>
<dbReference type="AlphaFoldDB" id="A0A316ZAP6"/>
<reference evidence="3 4" key="1">
    <citation type="journal article" date="2018" name="Mol. Biol. Evol.">
        <title>Broad Genomic Sampling Reveals a Smut Pathogenic Ancestry of the Fungal Clade Ustilaginomycotina.</title>
        <authorList>
            <person name="Kijpornyongpan T."/>
            <person name="Mondo S.J."/>
            <person name="Barry K."/>
            <person name="Sandor L."/>
            <person name="Lee J."/>
            <person name="Lipzen A."/>
            <person name="Pangilinan J."/>
            <person name="LaButti K."/>
            <person name="Hainaut M."/>
            <person name="Henrissat B."/>
            <person name="Grigoriev I.V."/>
            <person name="Spatafora J.W."/>
            <person name="Aime M.C."/>
        </authorList>
    </citation>
    <scope>NUCLEOTIDE SEQUENCE [LARGE SCALE GENOMIC DNA]</scope>
    <source>
        <strain evidence="3 4">MCA 4186</strain>
    </source>
</reference>
<evidence type="ECO:0000256" key="1">
    <source>
        <dbReference type="SAM" id="Coils"/>
    </source>
</evidence>
<dbReference type="GeneID" id="37272853"/>
<accession>A0A316ZAP6</accession>
<evidence type="ECO:0000313" key="4">
    <source>
        <dbReference type="Proteomes" id="UP000245946"/>
    </source>
</evidence>
<organism evidence="3 4">
    <name type="scientific">Tilletiopsis washingtonensis</name>
    <dbReference type="NCBI Taxonomy" id="58919"/>
    <lineage>
        <taxon>Eukaryota</taxon>
        <taxon>Fungi</taxon>
        <taxon>Dikarya</taxon>
        <taxon>Basidiomycota</taxon>
        <taxon>Ustilaginomycotina</taxon>
        <taxon>Exobasidiomycetes</taxon>
        <taxon>Entylomatales</taxon>
        <taxon>Entylomatales incertae sedis</taxon>
        <taxon>Tilletiopsis</taxon>
    </lineage>
</organism>
<dbReference type="Proteomes" id="UP000245946">
    <property type="component" value="Unassembled WGS sequence"/>
</dbReference>
<evidence type="ECO:0000256" key="2">
    <source>
        <dbReference type="SAM" id="MobiDB-lite"/>
    </source>
</evidence>
<proteinExistence type="predicted"/>